<reference evidence="2 3" key="1">
    <citation type="journal article" date="2020" name="Nature">
        <title>Six reference-quality genomes reveal evolution of bat adaptations.</title>
        <authorList>
            <person name="Jebb D."/>
            <person name="Huang Z."/>
            <person name="Pippel M."/>
            <person name="Hughes G.M."/>
            <person name="Lavrichenko K."/>
            <person name="Devanna P."/>
            <person name="Winkler S."/>
            <person name="Jermiin L.S."/>
            <person name="Skirmuntt E.C."/>
            <person name="Katzourakis A."/>
            <person name="Burkitt-Gray L."/>
            <person name="Ray D.A."/>
            <person name="Sullivan K.A.M."/>
            <person name="Roscito J.G."/>
            <person name="Kirilenko B.M."/>
            <person name="Davalos L.M."/>
            <person name="Corthals A.P."/>
            <person name="Power M.L."/>
            <person name="Jones G."/>
            <person name="Ransome R.D."/>
            <person name="Dechmann D.K.N."/>
            <person name="Locatelli A.G."/>
            <person name="Puechmaille S.J."/>
            <person name="Fedrigo O."/>
            <person name="Jarvis E.D."/>
            <person name="Hiller M."/>
            <person name="Vernes S.C."/>
            <person name="Myers E.W."/>
            <person name="Teeling E.C."/>
        </authorList>
    </citation>
    <scope>NUCLEOTIDE SEQUENCE [LARGE SCALE GENOMIC DNA]</scope>
    <source>
        <strain evidence="2">MMyoMyo1</strain>
        <tissue evidence="2">Flight muscle</tissue>
    </source>
</reference>
<gene>
    <name evidence="2" type="ORF">mMyoMyo1_009115</name>
</gene>
<dbReference type="Proteomes" id="UP000527355">
    <property type="component" value="Unassembled WGS sequence"/>
</dbReference>
<feature type="compositionally biased region" description="Low complexity" evidence="1">
    <location>
        <begin position="112"/>
        <end position="121"/>
    </location>
</feature>
<comment type="caution">
    <text evidence="2">The sequence shown here is derived from an EMBL/GenBank/DDBJ whole genome shotgun (WGS) entry which is preliminary data.</text>
</comment>
<dbReference type="AlphaFoldDB" id="A0A7J7T5K9"/>
<accession>A0A7J7T5K9</accession>
<evidence type="ECO:0000313" key="2">
    <source>
        <dbReference type="EMBL" id="KAF6295978.1"/>
    </source>
</evidence>
<feature type="region of interest" description="Disordered" evidence="1">
    <location>
        <begin position="103"/>
        <end position="151"/>
    </location>
</feature>
<sequence length="151" mass="15366">MMPRLLGQDRGRKCPVWLGGLAGTGLAWAQCRAESRGWGRWDKVSRAQRRAWAELPGASWHRAPSTAKRLGAGLGASPSPPGGFGSGPTAGIAGVSTSLECEGAWATPPSVGPAVPALGPLAPGGRGAGGKQKNAHSGEQAPPFQSARPFP</sequence>
<proteinExistence type="predicted"/>
<keyword evidence="3" id="KW-1185">Reference proteome</keyword>
<organism evidence="2 3">
    <name type="scientific">Myotis myotis</name>
    <name type="common">Greater mouse-eared bat</name>
    <name type="synonym">Vespertilio myotis</name>
    <dbReference type="NCBI Taxonomy" id="51298"/>
    <lineage>
        <taxon>Eukaryota</taxon>
        <taxon>Metazoa</taxon>
        <taxon>Chordata</taxon>
        <taxon>Craniata</taxon>
        <taxon>Vertebrata</taxon>
        <taxon>Euteleostomi</taxon>
        <taxon>Mammalia</taxon>
        <taxon>Eutheria</taxon>
        <taxon>Laurasiatheria</taxon>
        <taxon>Chiroptera</taxon>
        <taxon>Yangochiroptera</taxon>
        <taxon>Vespertilionidae</taxon>
        <taxon>Myotis</taxon>
    </lineage>
</organism>
<dbReference type="EMBL" id="JABWUV010000017">
    <property type="protein sequence ID" value="KAF6295978.1"/>
    <property type="molecule type" value="Genomic_DNA"/>
</dbReference>
<evidence type="ECO:0000313" key="3">
    <source>
        <dbReference type="Proteomes" id="UP000527355"/>
    </source>
</evidence>
<name>A0A7J7T5K9_MYOMY</name>
<protein>
    <submittedName>
        <fullName evidence="2">Uncharacterized protein</fullName>
    </submittedName>
</protein>
<feature type="region of interest" description="Disordered" evidence="1">
    <location>
        <begin position="69"/>
        <end position="91"/>
    </location>
</feature>
<evidence type="ECO:0000256" key="1">
    <source>
        <dbReference type="SAM" id="MobiDB-lite"/>
    </source>
</evidence>